<sequence length="184" mass="21184">METERKIQKRHLLHISRKTRKLLLLIIPVVVMLSAVLLVWRPWYTPKPYSSLPPDPWIHMVSPHSELLEDQKLADSGKHPELLDPRKALAASLATDDDYLDLRPQYRFKVQASDFQDYGKDPKNGDQLFLGMFPKQGIFVFFRLRQVLGAGPTKAWSVIGYLIVPYSSSWQEITEGQFLLNGPQ</sequence>
<dbReference type="AlphaFoldDB" id="A0A398DPD9"/>
<evidence type="ECO:0000256" key="1">
    <source>
        <dbReference type="SAM" id="Phobius"/>
    </source>
</evidence>
<reference evidence="2 3" key="1">
    <citation type="submission" date="2018-09" db="EMBL/GenBank/DDBJ databases">
        <title>Discovery and Ecogenomic Context for Candidatus Cryosericales, a Global Caldiserica Order Active in Thawing Permafrost.</title>
        <authorList>
            <person name="Martinez M.A."/>
            <person name="Woodcroft B.J."/>
            <person name="Ignacio Espinoza J.C."/>
            <person name="Zayed A."/>
            <person name="Singleton C.M."/>
            <person name="Boyd J."/>
            <person name="Li Y.-F."/>
            <person name="Purvine S."/>
            <person name="Maughan H."/>
            <person name="Hodgkins S.B."/>
            <person name="Anderson D."/>
            <person name="Sederholm M."/>
            <person name="Temperton B."/>
            <person name="Saleska S.R."/>
            <person name="Tyson G.W."/>
            <person name="Rich V.I."/>
        </authorList>
    </citation>
    <scope>NUCLEOTIDE SEQUENCE [LARGE SCALE GENOMIC DNA]</scope>
    <source>
        <strain evidence="2 3">SMC1</strain>
    </source>
</reference>
<evidence type="ECO:0000313" key="3">
    <source>
        <dbReference type="Proteomes" id="UP000266113"/>
    </source>
</evidence>
<dbReference type="OrthoDB" id="9873188at2"/>
<gene>
    <name evidence="2" type="ORF">SMC1_03740</name>
</gene>
<dbReference type="EMBL" id="QXIY01000015">
    <property type="protein sequence ID" value="RIE17075.1"/>
    <property type="molecule type" value="Genomic_DNA"/>
</dbReference>
<name>A0A398DPD9_9BACT</name>
<keyword evidence="1" id="KW-0472">Membrane</keyword>
<keyword evidence="1" id="KW-0812">Transmembrane</keyword>
<keyword evidence="1" id="KW-1133">Transmembrane helix</keyword>
<accession>A0A398DPD9</accession>
<evidence type="ECO:0000313" key="2">
    <source>
        <dbReference type="EMBL" id="RIE17075.1"/>
    </source>
</evidence>
<dbReference type="RefSeq" id="WP_119085460.1">
    <property type="nucleotide sequence ID" value="NZ_QXIY01000015.1"/>
</dbReference>
<feature type="transmembrane region" description="Helical" evidence="1">
    <location>
        <begin position="21"/>
        <end position="43"/>
    </location>
</feature>
<protein>
    <submittedName>
        <fullName evidence="2">Uncharacterized protein</fullName>
    </submittedName>
</protein>
<keyword evidence="3" id="KW-1185">Reference proteome</keyword>
<proteinExistence type="predicted"/>
<organism evidence="2 3">
    <name type="scientific">Candidatus Cryosericum septentrionale</name>
    <dbReference type="NCBI Taxonomy" id="2290913"/>
    <lineage>
        <taxon>Bacteria</taxon>
        <taxon>Pseudomonadati</taxon>
        <taxon>Caldisericota/Cryosericota group</taxon>
        <taxon>Candidatus Cryosericota</taxon>
        <taxon>Candidatus Cryosericia</taxon>
        <taxon>Candidatus Cryosericales</taxon>
        <taxon>Candidatus Cryosericaceae</taxon>
        <taxon>Candidatus Cryosericum</taxon>
    </lineage>
</organism>
<dbReference type="Proteomes" id="UP000266113">
    <property type="component" value="Unassembled WGS sequence"/>
</dbReference>
<comment type="caution">
    <text evidence="2">The sequence shown here is derived from an EMBL/GenBank/DDBJ whole genome shotgun (WGS) entry which is preliminary data.</text>
</comment>